<reference evidence="11 12" key="1">
    <citation type="submission" date="2020-06" db="EMBL/GenBank/DDBJ databases">
        <title>Transcriptomic and genomic resources for Thalictrum thalictroides and T. hernandezii: Facilitating candidate gene discovery in an emerging model plant lineage.</title>
        <authorList>
            <person name="Arias T."/>
            <person name="Riano-Pachon D.M."/>
            <person name="Di Stilio V.S."/>
        </authorList>
    </citation>
    <scope>NUCLEOTIDE SEQUENCE [LARGE SCALE GENOMIC DNA]</scope>
    <source>
        <strain evidence="12">cv. WT478/WT964</strain>
        <tissue evidence="11">Leaves</tissue>
    </source>
</reference>
<protein>
    <submittedName>
        <fullName evidence="11">Cytochrome p450</fullName>
    </submittedName>
</protein>
<evidence type="ECO:0000256" key="1">
    <source>
        <dbReference type="ARBA" id="ARBA00004370"/>
    </source>
</evidence>
<sequence length="101" mass="11317">MTLYTSLASGQETTSTLLVWTMIVLSMHQDWQEKAREDVLQVIGRKTPNFEGLSHLKIVTMIVYEVLRLYPLASSLIRELQNILNEERPDLGAAAASKATA</sequence>
<dbReference type="Gene3D" id="1.10.630.10">
    <property type="entry name" value="Cytochrome P450"/>
    <property type="match status" value="1"/>
</dbReference>
<evidence type="ECO:0000256" key="6">
    <source>
        <dbReference type="ARBA" id="ARBA00022989"/>
    </source>
</evidence>
<organism evidence="11 12">
    <name type="scientific">Thalictrum thalictroides</name>
    <name type="common">Rue-anemone</name>
    <name type="synonym">Anemone thalictroides</name>
    <dbReference type="NCBI Taxonomy" id="46969"/>
    <lineage>
        <taxon>Eukaryota</taxon>
        <taxon>Viridiplantae</taxon>
        <taxon>Streptophyta</taxon>
        <taxon>Embryophyta</taxon>
        <taxon>Tracheophyta</taxon>
        <taxon>Spermatophyta</taxon>
        <taxon>Magnoliopsida</taxon>
        <taxon>Ranunculales</taxon>
        <taxon>Ranunculaceae</taxon>
        <taxon>Thalictroideae</taxon>
        <taxon>Thalictrum</taxon>
    </lineage>
</organism>
<evidence type="ECO:0000256" key="8">
    <source>
        <dbReference type="ARBA" id="ARBA00023004"/>
    </source>
</evidence>
<dbReference type="EMBL" id="JABWDY010025673">
    <property type="protein sequence ID" value="KAF5189292.1"/>
    <property type="molecule type" value="Genomic_DNA"/>
</dbReference>
<keyword evidence="3" id="KW-0349">Heme</keyword>
<keyword evidence="4" id="KW-0812">Transmembrane</keyword>
<gene>
    <name evidence="11" type="ORF">FRX31_021121</name>
</gene>
<accession>A0A7J6VY78</accession>
<comment type="subcellular location">
    <subcellularLocation>
        <location evidence="1">Membrane</location>
    </subcellularLocation>
</comment>
<dbReference type="InterPro" id="IPR001128">
    <property type="entry name" value="Cyt_P450"/>
</dbReference>
<comment type="similarity">
    <text evidence="2">Belongs to the cytochrome P450 family.</text>
</comment>
<evidence type="ECO:0000256" key="2">
    <source>
        <dbReference type="ARBA" id="ARBA00010617"/>
    </source>
</evidence>
<evidence type="ECO:0000256" key="7">
    <source>
        <dbReference type="ARBA" id="ARBA00023002"/>
    </source>
</evidence>
<evidence type="ECO:0000313" key="12">
    <source>
        <dbReference type="Proteomes" id="UP000554482"/>
    </source>
</evidence>
<dbReference type="GO" id="GO:0020037">
    <property type="term" value="F:heme binding"/>
    <property type="evidence" value="ECO:0007669"/>
    <property type="project" value="InterPro"/>
</dbReference>
<dbReference type="InterPro" id="IPR050665">
    <property type="entry name" value="Cytochrome_P450_Monooxygen"/>
</dbReference>
<dbReference type="GO" id="GO:0016705">
    <property type="term" value="F:oxidoreductase activity, acting on paired donors, with incorporation or reduction of molecular oxygen"/>
    <property type="evidence" value="ECO:0007669"/>
    <property type="project" value="InterPro"/>
</dbReference>
<dbReference type="OrthoDB" id="1470350at2759"/>
<dbReference type="SUPFAM" id="SSF48264">
    <property type="entry name" value="Cytochrome P450"/>
    <property type="match status" value="1"/>
</dbReference>
<evidence type="ECO:0000256" key="9">
    <source>
        <dbReference type="ARBA" id="ARBA00023033"/>
    </source>
</evidence>
<dbReference type="AlphaFoldDB" id="A0A7J6VY78"/>
<dbReference type="PRINTS" id="PR00385">
    <property type="entry name" value="P450"/>
</dbReference>
<proteinExistence type="inferred from homology"/>
<keyword evidence="12" id="KW-1185">Reference proteome</keyword>
<comment type="caution">
    <text evidence="11">The sequence shown here is derived from an EMBL/GenBank/DDBJ whole genome shotgun (WGS) entry which is preliminary data.</text>
</comment>
<evidence type="ECO:0000256" key="5">
    <source>
        <dbReference type="ARBA" id="ARBA00022723"/>
    </source>
</evidence>
<keyword evidence="9" id="KW-0503">Monooxygenase</keyword>
<evidence type="ECO:0000256" key="10">
    <source>
        <dbReference type="ARBA" id="ARBA00023136"/>
    </source>
</evidence>
<dbReference type="GO" id="GO:0016020">
    <property type="term" value="C:membrane"/>
    <property type="evidence" value="ECO:0007669"/>
    <property type="project" value="UniProtKB-SubCell"/>
</dbReference>
<name>A0A7J6VY78_THATH</name>
<dbReference type="Proteomes" id="UP000554482">
    <property type="component" value="Unassembled WGS sequence"/>
</dbReference>
<evidence type="ECO:0000256" key="3">
    <source>
        <dbReference type="ARBA" id="ARBA00022617"/>
    </source>
</evidence>
<dbReference type="PANTHER" id="PTHR24282:SF255">
    <property type="entry name" value="CYTOCHROME P450 72A11-RELATED"/>
    <property type="match status" value="1"/>
</dbReference>
<keyword evidence="7" id="KW-0560">Oxidoreductase</keyword>
<evidence type="ECO:0000313" key="11">
    <source>
        <dbReference type="EMBL" id="KAF5189292.1"/>
    </source>
</evidence>
<dbReference type="PANTHER" id="PTHR24282">
    <property type="entry name" value="CYTOCHROME P450 FAMILY MEMBER"/>
    <property type="match status" value="1"/>
</dbReference>
<evidence type="ECO:0000256" key="4">
    <source>
        <dbReference type="ARBA" id="ARBA00022692"/>
    </source>
</evidence>
<keyword evidence="5" id="KW-0479">Metal-binding</keyword>
<dbReference type="GO" id="GO:0004497">
    <property type="term" value="F:monooxygenase activity"/>
    <property type="evidence" value="ECO:0007669"/>
    <property type="project" value="UniProtKB-KW"/>
</dbReference>
<keyword evidence="6" id="KW-1133">Transmembrane helix</keyword>
<dbReference type="Pfam" id="PF00067">
    <property type="entry name" value="p450"/>
    <property type="match status" value="1"/>
</dbReference>
<keyword evidence="10" id="KW-0472">Membrane</keyword>
<dbReference type="InterPro" id="IPR036396">
    <property type="entry name" value="Cyt_P450_sf"/>
</dbReference>
<keyword evidence="8" id="KW-0408">Iron</keyword>
<dbReference type="GO" id="GO:0005506">
    <property type="term" value="F:iron ion binding"/>
    <property type="evidence" value="ECO:0007669"/>
    <property type="project" value="InterPro"/>
</dbReference>
<dbReference type="GO" id="GO:0044550">
    <property type="term" value="P:secondary metabolite biosynthetic process"/>
    <property type="evidence" value="ECO:0007669"/>
    <property type="project" value="UniProtKB-ARBA"/>
</dbReference>